<dbReference type="AlphaFoldDB" id="A0A830CCU2"/>
<dbReference type="OrthoDB" id="2018246at2759"/>
<comment type="caution">
    <text evidence="3">The sequence shown here is derived from an EMBL/GenBank/DDBJ whole genome shotgun (WGS) entry which is preliminary data.</text>
</comment>
<proteinExistence type="inferred from homology"/>
<dbReference type="EMBL" id="BMAC01000469">
    <property type="protein sequence ID" value="GFP97016.1"/>
    <property type="molecule type" value="Genomic_DNA"/>
</dbReference>
<dbReference type="InterPro" id="IPR002014">
    <property type="entry name" value="VHS_dom"/>
</dbReference>
<feature type="domain" description="VHS" evidence="2">
    <location>
        <begin position="175"/>
        <end position="266"/>
    </location>
</feature>
<evidence type="ECO:0000313" key="4">
    <source>
        <dbReference type="Proteomes" id="UP000653305"/>
    </source>
</evidence>
<dbReference type="SMART" id="SM00288">
    <property type="entry name" value="VHS"/>
    <property type="match status" value="1"/>
</dbReference>
<organism evidence="3 4">
    <name type="scientific">Phtheirospermum japonicum</name>
    <dbReference type="NCBI Taxonomy" id="374723"/>
    <lineage>
        <taxon>Eukaryota</taxon>
        <taxon>Viridiplantae</taxon>
        <taxon>Streptophyta</taxon>
        <taxon>Embryophyta</taxon>
        <taxon>Tracheophyta</taxon>
        <taxon>Spermatophyta</taxon>
        <taxon>Magnoliopsida</taxon>
        <taxon>eudicotyledons</taxon>
        <taxon>Gunneridae</taxon>
        <taxon>Pentapetalae</taxon>
        <taxon>asterids</taxon>
        <taxon>lamiids</taxon>
        <taxon>Lamiales</taxon>
        <taxon>Orobanchaceae</taxon>
        <taxon>Orobanchaceae incertae sedis</taxon>
        <taxon>Phtheirospermum</taxon>
    </lineage>
</organism>
<keyword evidence="4" id="KW-1185">Reference proteome</keyword>
<reference evidence="3" key="1">
    <citation type="submission" date="2020-07" db="EMBL/GenBank/DDBJ databases">
        <title>Ethylene signaling mediates host invasion by parasitic plants.</title>
        <authorList>
            <person name="Yoshida S."/>
        </authorList>
    </citation>
    <scope>NUCLEOTIDE SEQUENCE</scope>
    <source>
        <strain evidence="3">Okayama</strain>
    </source>
</reference>
<dbReference type="Pfam" id="PF00790">
    <property type="entry name" value="VHS"/>
    <property type="match status" value="1"/>
</dbReference>
<evidence type="ECO:0000313" key="3">
    <source>
        <dbReference type="EMBL" id="GFP97016.1"/>
    </source>
</evidence>
<dbReference type="SUPFAM" id="SSF48464">
    <property type="entry name" value="ENTH/VHS domain"/>
    <property type="match status" value="1"/>
</dbReference>
<evidence type="ECO:0000256" key="1">
    <source>
        <dbReference type="ARBA" id="ARBA00007708"/>
    </source>
</evidence>
<sequence>MESMPSQFPNQSHTLVYRRSLMVIRAKADIYKPKTLCSELLDFTEPKFYIEALQHPKWKAALEEEYNALLKNKTWTLSSLPHGKSLVGCKWVFKLKKHVDGIIERYKAGLVVRGYNQNNVTQLLDFEENLNMPWRLQLNLTVPHLLLSPPKMSDNLKDKVSQLGGNQRDKLIEEATVETLDGPDLATNLEICDMINRDRVNSVELIRSVKRRLILKSPMAQYLSLLLLKTIVKNCDRAFAEVAAESVLDEIVRLIDNPHAASLKTRGIRFPGWDNDILAPIFTSQRSPNAILRNNYIERSRHKAFQLNKSRRRLMWRGIVWSFYISF</sequence>
<dbReference type="GO" id="GO:0035091">
    <property type="term" value="F:phosphatidylinositol binding"/>
    <property type="evidence" value="ECO:0007669"/>
    <property type="project" value="InterPro"/>
</dbReference>
<dbReference type="Gene3D" id="1.25.40.90">
    <property type="match status" value="1"/>
</dbReference>
<dbReference type="Pfam" id="PF07727">
    <property type="entry name" value="RVT_2"/>
    <property type="match status" value="1"/>
</dbReference>
<dbReference type="PANTHER" id="PTHR46646">
    <property type="entry name" value="TOM1-LIKE PROTEIN 1"/>
    <property type="match status" value="1"/>
</dbReference>
<dbReference type="Proteomes" id="UP000653305">
    <property type="component" value="Unassembled WGS sequence"/>
</dbReference>
<name>A0A830CCU2_9LAMI</name>
<dbReference type="InterPro" id="IPR044836">
    <property type="entry name" value="TOL_plant"/>
</dbReference>
<dbReference type="CDD" id="cd03561">
    <property type="entry name" value="VHS"/>
    <property type="match status" value="1"/>
</dbReference>
<keyword evidence="3" id="KW-0808">Transferase</keyword>
<accession>A0A830CCU2</accession>
<dbReference type="GO" id="GO:0043328">
    <property type="term" value="P:protein transport to vacuole involved in ubiquitin-dependent protein catabolic process via the multivesicular body sorting pathway"/>
    <property type="evidence" value="ECO:0007669"/>
    <property type="project" value="InterPro"/>
</dbReference>
<evidence type="ECO:0000259" key="2">
    <source>
        <dbReference type="PROSITE" id="PS50179"/>
    </source>
</evidence>
<protein>
    <submittedName>
        <fullName evidence="3">UDP-glycosyltransferase 78d2</fullName>
    </submittedName>
</protein>
<dbReference type="PROSITE" id="PS50179">
    <property type="entry name" value="VHS"/>
    <property type="match status" value="1"/>
</dbReference>
<dbReference type="PANTHER" id="PTHR46646:SF1">
    <property type="entry name" value="TOM1-LIKE PROTEIN 1"/>
    <property type="match status" value="1"/>
</dbReference>
<gene>
    <name evidence="3" type="ORF">PHJA_001845700</name>
</gene>
<dbReference type="GO" id="GO:0016740">
    <property type="term" value="F:transferase activity"/>
    <property type="evidence" value="ECO:0007669"/>
    <property type="project" value="UniProtKB-KW"/>
</dbReference>
<dbReference type="InterPro" id="IPR008942">
    <property type="entry name" value="ENTH_VHS"/>
</dbReference>
<dbReference type="InterPro" id="IPR013103">
    <property type="entry name" value="RVT_2"/>
</dbReference>
<comment type="similarity">
    <text evidence="1">Belongs to the TOM1 family.</text>
</comment>
<dbReference type="GO" id="GO:0043130">
    <property type="term" value="F:ubiquitin binding"/>
    <property type="evidence" value="ECO:0007669"/>
    <property type="project" value="InterPro"/>
</dbReference>